<dbReference type="AlphaFoldDB" id="A0A5B0PTE4"/>
<keyword evidence="3" id="KW-1185">Reference proteome</keyword>
<reference evidence="2 3" key="1">
    <citation type="submission" date="2019-05" db="EMBL/GenBank/DDBJ databases">
        <title>Emergence of the Ug99 lineage of the wheat stem rust pathogen through somatic hybridization.</title>
        <authorList>
            <person name="Li F."/>
            <person name="Upadhyaya N.M."/>
            <person name="Sperschneider J."/>
            <person name="Matny O."/>
            <person name="Nguyen-Phuc H."/>
            <person name="Mago R."/>
            <person name="Raley C."/>
            <person name="Miller M.E."/>
            <person name="Silverstein K.A.T."/>
            <person name="Henningsen E."/>
            <person name="Hirsch C.D."/>
            <person name="Visser B."/>
            <person name="Pretorius Z.A."/>
            <person name="Steffenson B.J."/>
            <person name="Schwessinger B."/>
            <person name="Dodds P.N."/>
            <person name="Figueroa M."/>
        </authorList>
    </citation>
    <scope>NUCLEOTIDE SEQUENCE [LARGE SCALE GENOMIC DNA]</scope>
    <source>
        <strain evidence="2">21-0</strain>
    </source>
</reference>
<dbReference type="EMBL" id="VSWC01000041">
    <property type="protein sequence ID" value="KAA1104176.1"/>
    <property type="molecule type" value="Genomic_DNA"/>
</dbReference>
<accession>A0A5B0PTE4</accession>
<dbReference type="Proteomes" id="UP000324748">
    <property type="component" value="Unassembled WGS sequence"/>
</dbReference>
<sequence length="290" mass="31117">MFFCLPRRPGGFPPGRRYNLAGPGGNPPGRRGGLPPGRRGCTTSPAQEGILLVDGEDSLLVDEAVQPRRPRREHSWSTATRLYNLADQEDSLLVDGTTSPTQEGILLAGKVVAGVVAGAHLGQSFGRSHPGPPQVLPRSSPSQVPIDLSRAQQALPYEPILFPKLRIYFADFPYLHYKLPRTTNRSKTCCGAEKDKKSPRARLSFHTGQEGLVGEAVQPRQPGGFPPGPARLYRRPGGNPPGRQGCTTSPAQEGILLAGKVVAGQEGLVGEAVQPHRPGGFPPGPARWYR</sequence>
<evidence type="ECO:0000313" key="3">
    <source>
        <dbReference type="Proteomes" id="UP000324748"/>
    </source>
</evidence>
<comment type="caution">
    <text evidence="2">The sequence shown here is derived from an EMBL/GenBank/DDBJ whole genome shotgun (WGS) entry which is preliminary data.</text>
</comment>
<evidence type="ECO:0000313" key="2">
    <source>
        <dbReference type="EMBL" id="KAA1104176.1"/>
    </source>
</evidence>
<evidence type="ECO:0000256" key="1">
    <source>
        <dbReference type="SAM" id="MobiDB-lite"/>
    </source>
</evidence>
<feature type="region of interest" description="Disordered" evidence="1">
    <location>
        <begin position="123"/>
        <end position="143"/>
    </location>
</feature>
<name>A0A5B0PTE4_PUCGR</name>
<organism evidence="2 3">
    <name type="scientific">Puccinia graminis f. sp. tritici</name>
    <dbReference type="NCBI Taxonomy" id="56615"/>
    <lineage>
        <taxon>Eukaryota</taxon>
        <taxon>Fungi</taxon>
        <taxon>Dikarya</taxon>
        <taxon>Basidiomycota</taxon>
        <taxon>Pucciniomycotina</taxon>
        <taxon>Pucciniomycetes</taxon>
        <taxon>Pucciniales</taxon>
        <taxon>Pucciniaceae</taxon>
        <taxon>Puccinia</taxon>
    </lineage>
</organism>
<gene>
    <name evidence="2" type="ORF">PGT21_013920</name>
</gene>
<feature type="region of interest" description="Disordered" evidence="1">
    <location>
        <begin position="13"/>
        <end position="44"/>
    </location>
</feature>
<dbReference type="OrthoDB" id="1726263at2759"/>
<proteinExistence type="predicted"/>
<protein>
    <submittedName>
        <fullName evidence="2">Uncharacterized protein</fullName>
    </submittedName>
</protein>